<evidence type="ECO:0000256" key="3">
    <source>
        <dbReference type="ARBA" id="ARBA00004868"/>
    </source>
</evidence>
<feature type="binding site" evidence="11">
    <location>
        <position position="118"/>
    </location>
    <ligand>
        <name>ATP</name>
        <dbReference type="ChEBI" id="CHEBI:30616"/>
    </ligand>
</feature>
<dbReference type="EMBL" id="UGTV01000015">
    <property type="protein sequence ID" value="SUC10929.1"/>
    <property type="molecule type" value="Genomic_DNA"/>
</dbReference>
<reference evidence="12 13" key="1">
    <citation type="submission" date="2018-06" db="EMBL/GenBank/DDBJ databases">
        <authorList>
            <consortium name="Pathogen Informatics"/>
            <person name="Doyle S."/>
        </authorList>
    </citation>
    <scope>NUCLEOTIDE SEQUENCE [LARGE SCALE GENOMIC DNA]</scope>
    <source>
        <strain evidence="12 13">NCTC11621</strain>
    </source>
</reference>
<dbReference type="Proteomes" id="UP000254704">
    <property type="component" value="Unassembled WGS sequence"/>
</dbReference>
<dbReference type="InterPro" id="IPR000417">
    <property type="entry name" value="Hyethyz_kinase"/>
</dbReference>
<dbReference type="GO" id="GO:0009228">
    <property type="term" value="P:thiamine biosynthetic process"/>
    <property type="evidence" value="ECO:0007669"/>
    <property type="project" value="UniProtKB-KW"/>
</dbReference>
<keyword evidence="4 11" id="KW-0808">Transferase</keyword>
<comment type="catalytic activity">
    <reaction evidence="1 11">
        <text>5-(2-hydroxyethyl)-4-methylthiazole + ATP = 4-methyl-5-(2-phosphooxyethyl)-thiazole + ADP + H(+)</text>
        <dbReference type="Rhea" id="RHEA:24212"/>
        <dbReference type="ChEBI" id="CHEBI:15378"/>
        <dbReference type="ChEBI" id="CHEBI:17957"/>
        <dbReference type="ChEBI" id="CHEBI:30616"/>
        <dbReference type="ChEBI" id="CHEBI:58296"/>
        <dbReference type="ChEBI" id="CHEBI:456216"/>
        <dbReference type="EC" id="2.7.1.50"/>
    </reaction>
</comment>
<keyword evidence="10 11" id="KW-0784">Thiamine biosynthesis</keyword>
<sequence length="267" mass="28268">MLKPKYLQKIKSQNPLIHNITNVVAANFSANGLLAIGASPLMSAAIEEMEEVPRISNALVINIGTLMGKEVAAMVLAGKTANQVGIPVVLDPVGVGATRFRKQTVATLLKEVKFAAIRGNAGELATIADVDWQAKGVDAGNGNANVAEITRIVAEKYHCVVMISGETDYLSDGKRHAQIHNGTPLFPKITASGCLLSAVCGAFLAVAKPEEYFDAMVEGCTTYALAGELAAKQLSDTQHGQFYVGLLDQLASISPEQISQLARVSYE</sequence>
<dbReference type="PIRSF" id="PIRSF000513">
    <property type="entry name" value="Thz_kinase"/>
    <property type="match status" value="1"/>
</dbReference>
<dbReference type="PRINTS" id="PR01099">
    <property type="entry name" value="HYETHTZKNASE"/>
</dbReference>
<dbReference type="AlphaFoldDB" id="A0A379EWY9"/>
<evidence type="ECO:0000256" key="2">
    <source>
        <dbReference type="ARBA" id="ARBA00001946"/>
    </source>
</evidence>
<comment type="function">
    <text evidence="11">Catalyzes the phosphorylation of the hydroxyl group of 4-methyl-5-beta-hydroxyethylthiazole (THZ).</text>
</comment>
<dbReference type="InterPro" id="IPR029056">
    <property type="entry name" value="Ribokinase-like"/>
</dbReference>
<evidence type="ECO:0000256" key="5">
    <source>
        <dbReference type="ARBA" id="ARBA00022723"/>
    </source>
</evidence>
<dbReference type="NCBIfam" id="NF006830">
    <property type="entry name" value="PRK09355.1"/>
    <property type="match status" value="1"/>
</dbReference>
<dbReference type="SUPFAM" id="SSF53613">
    <property type="entry name" value="Ribokinase-like"/>
    <property type="match status" value="1"/>
</dbReference>
<dbReference type="NCBIfam" id="TIGR00694">
    <property type="entry name" value="thiM"/>
    <property type="match status" value="1"/>
</dbReference>
<organism evidence="12 13">
    <name type="scientific">Pasteurella canis</name>
    <dbReference type="NCBI Taxonomy" id="753"/>
    <lineage>
        <taxon>Bacteria</taxon>
        <taxon>Pseudomonadati</taxon>
        <taxon>Pseudomonadota</taxon>
        <taxon>Gammaproteobacteria</taxon>
        <taxon>Pasteurellales</taxon>
        <taxon>Pasteurellaceae</taxon>
        <taxon>Pasteurella</taxon>
    </lineage>
</organism>
<proteinExistence type="inferred from homology"/>
<evidence type="ECO:0000313" key="12">
    <source>
        <dbReference type="EMBL" id="SUC10929.1"/>
    </source>
</evidence>
<evidence type="ECO:0000256" key="1">
    <source>
        <dbReference type="ARBA" id="ARBA00001771"/>
    </source>
</evidence>
<feature type="binding site" evidence="11">
    <location>
        <position position="42"/>
    </location>
    <ligand>
        <name>substrate</name>
    </ligand>
</feature>
<feature type="binding site" evidence="11">
    <location>
        <position position="191"/>
    </location>
    <ligand>
        <name>substrate</name>
    </ligand>
</feature>
<comment type="cofactor">
    <cofactor evidence="2 11">
        <name>Mg(2+)</name>
        <dbReference type="ChEBI" id="CHEBI:18420"/>
    </cofactor>
</comment>
<name>A0A379EWY9_9PAST</name>
<protein>
    <recommendedName>
        <fullName evidence="11">Hydroxyethylthiazole kinase</fullName>
        <ecNumber evidence="11">2.7.1.50</ecNumber>
    </recommendedName>
    <alternativeName>
        <fullName evidence="11">4-methyl-5-beta-hydroxyethylthiazole kinase</fullName>
        <shortName evidence="11">TH kinase</shortName>
        <shortName evidence="11">Thz kinase</shortName>
    </alternativeName>
</protein>
<dbReference type="UniPathway" id="UPA00060">
    <property type="reaction ID" value="UER00139"/>
</dbReference>
<keyword evidence="7 11" id="KW-0418">Kinase</keyword>
<keyword evidence="5 11" id="KW-0479">Metal-binding</keyword>
<comment type="similarity">
    <text evidence="11">Belongs to the Thz kinase family.</text>
</comment>
<dbReference type="GO" id="GO:0004417">
    <property type="term" value="F:hydroxyethylthiazole kinase activity"/>
    <property type="evidence" value="ECO:0007669"/>
    <property type="project" value="UniProtKB-UniRule"/>
</dbReference>
<evidence type="ECO:0000313" key="13">
    <source>
        <dbReference type="Proteomes" id="UP000254704"/>
    </source>
</evidence>
<dbReference type="RefSeq" id="WP_115323412.1">
    <property type="nucleotide sequence ID" value="NZ_UGTV01000015.1"/>
</dbReference>
<comment type="pathway">
    <text evidence="3 11">Cofactor biosynthesis; thiamine diphosphate biosynthesis; 4-methyl-5-(2-phosphoethyl)-thiazole from 5-(2-hydroxyethyl)-4-methylthiazole: step 1/1.</text>
</comment>
<dbReference type="GO" id="GO:0000287">
    <property type="term" value="F:magnesium ion binding"/>
    <property type="evidence" value="ECO:0007669"/>
    <property type="project" value="UniProtKB-UniRule"/>
</dbReference>
<evidence type="ECO:0000256" key="11">
    <source>
        <dbReference type="HAMAP-Rule" id="MF_00228"/>
    </source>
</evidence>
<dbReference type="EC" id="2.7.1.50" evidence="11"/>
<evidence type="ECO:0000256" key="6">
    <source>
        <dbReference type="ARBA" id="ARBA00022741"/>
    </source>
</evidence>
<gene>
    <name evidence="11 12" type="primary">thiM</name>
    <name evidence="12" type="ORF">NCTC11621_02008</name>
</gene>
<dbReference type="Pfam" id="PF02110">
    <property type="entry name" value="HK"/>
    <property type="match status" value="1"/>
</dbReference>
<evidence type="ECO:0000256" key="8">
    <source>
        <dbReference type="ARBA" id="ARBA00022840"/>
    </source>
</evidence>
<dbReference type="Gene3D" id="3.40.1190.20">
    <property type="match status" value="1"/>
</dbReference>
<keyword evidence="9 11" id="KW-0460">Magnesium</keyword>
<keyword evidence="8 11" id="KW-0067">ATP-binding</keyword>
<feature type="binding site" evidence="11">
    <location>
        <position position="164"/>
    </location>
    <ligand>
        <name>ATP</name>
        <dbReference type="ChEBI" id="CHEBI:30616"/>
    </ligand>
</feature>
<keyword evidence="6 11" id="KW-0547">Nucleotide-binding</keyword>
<evidence type="ECO:0000256" key="7">
    <source>
        <dbReference type="ARBA" id="ARBA00022777"/>
    </source>
</evidence>
<evidence type="ECO:0000256" key="10">
    <source>
        <dbReference type="ARBA" id="ARBA00022977"/>
    </source>
</evidence>
<accession>A0A379EWY9</accession>
<evidence type="ECO:0000256" key="4">
    <source>
        <dbReference type="ARBA" id="ARBA00022679"/>
    </source>
</evidence>
<dbReference type="GO" id="GO:0005524">
    <property type="term" value="F:ATP binding"/>
    <property type="evidence" value="ECO:0007669"/>
    <property type="project" value="UniProtKB-UniRule"/>
</dbReference>
<dbReference type="CDD" id="cd01170">
    <property type="entry name" value="THZ_kinase"/>
    <property type="match status" value="1"/>
</dbReference>
<dbReference type="HAMAP" id="MF_00228">
    <property type="entry name" value="Thz_kinase"/>
    <property type="match status" value="1"/>
</dbReference>
<dbReference type="GO" id="GO:0009229">
    <property type="term" value="P:thiamine diphosphate biosynthetic process"/>
    <property type="evidence" value="ECO:0007669"/>
    <property type="project" value="UniProtKB-UniRule"/>
</dbReference>
<evidence type="ECO:0000256" key="9">
    <source>
        <dbReference type="ARBA" id="ARBA00022842"/>
    </source>
</evidence>